<keyword evidence="1" id="KW-0472">Membrane</keyword>
<feature type="transmembrane region" description="Helical" evidence="1">
    <location>
        <begin position="33"/>
        <end position="50"/>
    </location>
</feature>
<keyword evidence="1" id="KW-1133">Transmembrane helix</keyword>
<sequence length="51" mass="5755">MILTLQIVLVIVILISVLGVTQEKENKKLQENMMFTCAIGMALFFASLVWL</sequence>
<comment type="caution">
    <text evidence="2">The sequence shown here is derived from an EMBL/GenBank/DDBJ whole genome shotgun (WGS) entry which is preliminary data.</text>
</comment>
<gene>
    <name evidence="2" type="ORF">OPHB3_1958</name>
</gene>
<organism evidence="2 3">
    <name type="scientific">Oceanobacillus picturae</name>
    <dbReference type="NCBI Taxonomy" id="171693"/>
    <lineage>
        <taxon>Bacteria</taxon>
        <taxon>Bacillati</taxon>
        <taxon>Bacillota</taxon>
        <taxon>Bacilli</taxon>
        <taxon>Bacillales</taxon>
        <taxon>Bacillaceae</taxon>
        <taxon>Oceanobacillus</taxon>
    </lineage>
</organism>
<reference evidence="3" key="1">
    <citation type="submission" date="2015-07" db="EMBL/GenBank/DDBJ databases">
        <title>Draft Genome Sequence of Oceanobacillus picturae Heshi-B3 that Was Isolated from Fermented Rice Bran with Aging Salted Mackerel, Which Was Named Heshiko as Traditional Fermented Seafood in Japan.</title>
        <authorList>
            <person name="Akuzawa S."/>
            <person name="Nakagawa J."/>
            <person name="Kanekatsu T."/>
            <person name="Kanesaki Y."/>
            <person name="Suzuki T."/>
        </authorList>
    </citation>
    <scope>NUCLEOTIDE SEQUENCE [LARGE SCALE GENOMIC DNA]</scope>
    <source>
        <strain evidence="3">Heshi-B3</strain>
    </source>
</reference>
<evidence type="ECO:0000313" key="3">
    <source>
        <dbReference type="Proteomes" id="UP000052946"/>
    </source>
</evidence>
<name>A0A0U9H5U9_9BACI</name>
<feature type="transmembrane region" description="Helical" evidence="1">
    <location>
        <begin position="6"/>
        <end position="21"/>
    </location>
</feature>
<accession>A0A0U9H5U9</accession>
<protein>
    <submittedName>
        <fullName evidence="2">MFS transporter</fullName>
    </submittedName>
</protein>
<dbReference type="EMBL" id="BBXV01000023">
    <property type="protein sequence ID" value="GAQ18019.1"/>
    <property type="molecule type" value="Genomic_DNA"/>
</dbReference>
<dbReference type="AlphaFoldDB" id="A0A0U9H5U9"/>
<dbReference type="RefSeq" id="WP_193751984.1">
    <property type="nucleotide sequence ID" value="NZ_BBXV01000023.1"/>
</dbReference>
<reference evidence="2 3" key="2">
    <citation type="journal article" date="2016" name="Genome Announc.">
        <title>Draft Genome Sequence of Oceanobacillus picturae Heshi-B3, Isolated from Fermented Rice Bran in a Traditional Japanese Seafood Dish.</title>
        <authorList>
            <person name="Akuzawa S."/>
            <person name="Nagaoka J."/>
            <person name="Kanekatsu M."/>
            <person name="Kanesaki Y."/>
            <person name="Suzuki T."/>
        </authorList>
    </citation>
    <scope>NUCLEOTIDE SEQUENCE [LARGE SCALE GENOMIC DNA]</scope>
    <source>
        <strain evidence="2 3">Heshi-B3</strain>
    </source>
</reference>
<evidence type="ECO:0000256" key="1">
    <source>
        <dbReference type="SAM" id="Phobius"/>
    </source>
</evidence>
<dbReference type="Proteomes" id="UP000052946">
    <property type="component" value="Unassembled WGS sequence"/>
</dbReference>
<evidence type="ECO:0000313" key="2">
    <source>
        <dbReference type="EMBL" id="GAQ18019.1"/>
    </source>
</evidence>
<proteinExistence type="predicted"/>
<keyword evidence="1" id="KW-0812">Transmembrane</keyword>